<dbReference type="InterPro" id="IPR035986">
    <property type="entry name" value="PKD_dom_sf"/>
</dbReference>
<feature type="domain" description="PKD" evidence="2">
    <location>
        <begin position="325"/>
        <end position="392"/>
    </location>
</feature>
<dbReference type="Proteomes" id="UP001220610">
    <property type="component" value="Chromosome"/>
</dbReference>
<name>A0AAJ5WRS8_9BACT</name>
<dbReference type="Pfam" id="PF18911">
    <property type="entry name" value="PKD_4"/>
    <property type="match status" value="1"/>
</dbReference>
<feature type="domain" description="PKD" evidence="2">
    <location>
        <begin position="427"/>
        <end position="483"/>
    </location>
</feature>
<feature type="signal peptide" evidence="1">
    <location>
        <begin position="1"/>
        <end position="21"/>
    </location>
</feature>
<feature type="chain" id="PRO_5042488578" evidence="1">
    <location>
        <begin position="22"/>
        <end position="903"/>
    </location>
</feature>
<dbReference type="Gene3D" id="2.60.40.10">
    <property type="entry name" value="Immunoglobulins"/>
    <property type="match status" value="2"/>
</dbReference>
<proteinExistence type="predicted"/>
<dbReference type="InterPro" id="IPR022409">
    <property type="entry name" value="PKD/Chitinase_dom"/>
</dbReference>
<gene>
    <name evidence="3" type="ORF">P0Y53_25320</name>
</gene>
<organism evidence="3 4">
    <name type="scientific">Candidatus Pseudobacter hemicellulosilyticus</name>
    <dbReference type="NCBI Taxonomy" id="3121375"/>
    <lineage>
        <taxon>Bacteria</taxon>
        <taxon>Pseudomonadati</taxon>
        <taxon>Bacteroidota</taxon>
        <taxon>Chitinophagia</taxon>
        <taxon>Chitinophagales</taxon>
        <taxon>Chitinophagaceae</taxon>
        <taxon>Pseudobacter</taxon>
    </lineage>
</organism>
<dbReference type="SMART" id="SM00089">
    <property type="entry name" value="PKD"/>
    <property type="match status" value="2"/>
</dbReference>
<dbReference type="CDD" id="cd00146">
    <property type="entry name" value="PKD"/>
    <property type="match status" value="1"/>
</dbReference>
<protein>
    <submittedName>
        <fullName evidence="3">PKD domain-containing protein</fullName>
    </submittedName>
</protein>
<dbReference type="Pfam" id="PF13585">
    <property type="entry name" value="CHU_C"/>
    <property type="match status" value="1"/>
</dbReference>
<sequence length="903" mass="98225">MMRKFASLLCLLMGFSIPLMAAHIRGGEMYYQYLGPGSGSGSSRYLITLKLYIDCFQNSPGQLDNEVPFTIFDKATGQQVMNVRAPMVREQIIQYDPQSNPCITNAPLDVCYRLRYYSTEVTLNNSALGYMISFQRCCRIAGIQNLVAPSDNFGATYFCEIPGTNALPDAYRNSSPQFNPDDAIAVCFGSYFRFDFSAVDADRDPVTNQLSDSIVYVLCEGYTGGGPGRNSQGGSCFNCPSPDPAAPPNPATGTYTPISYRSPYTGSAPLGLNASIDPKTGLLTGIAPSVEGQYVVTACAYEYRRGVLINIHHKDIHIRVADCIPLAAALAPNYSFCDDLLVTFRNNQVNPPGTLHIWDFGDGSKRDTVAVIDGETLHPYATAGSYTVKLIVVLAGQCIDSTTTIANVWPGFKADFDITGSCILLPIQFTDRTTASYGAASKWSWDFGDETSSSDISAAQHPGWKYGSTGLKTVRLIVESNRGCIDTIVKNNIEVKDRPTITLAFADTLICSNRPVQDTLQLHASGTGVFSWTPLTDILHANTPDPLVWPGQTTTYQVTLNENGCVNTAAVTVRTIDHVSLNAGPDSTICLTDTVRLQPVTDALYFSWTSNPASPISDPAIRNPLVSPVSASTRYTVTGSVGKCAATDSRELFAVPYPIANAGPDTTICFDDTARLHGSMVASRFLWAPANTLSSVAVLDPLAFPRQTTAYIFRVNDVLGCPKSVYDTVIVTVRPEIHAFAGNDTSIVAGQPLLLQGRGAEFIEWTPASYLSDTRSAATIASLPDHFTYTMRAFTQEGCFDLDTINIRVFKTAPDIYVPNAFRPSGTQNNLLRPIPVGISRMDYFRVYNRWGQLVFQTTEHGKGWDGRLNGQLQSTGTFVWMVQGTDYTGKTISKKGSAVLIR</sequence>
<accession>A0AAJ5WRS8</accession>
<evidence type="ECO:0000313" key="3">
    <source>
        <dbReference type="EMBL" id="WEK35821.1"/>
    </source>
</evidence>
<evidence type="ECO:0000259" key="2">
    <source>
        <dbReference type="PROSITE" id="PS50093"/>
    </source>
</evidence>
<dbReference type="AlphaFoldDB" id="A0AAJ5WRS8"/>
<dbReference type="InterPro" id="IPR000601">
    <property type="entry name" value="PKD_dom"/>
</dbReference>
<reference evidence="3" key="1">
    <citation type="submission" date="2023-03" db="EMBL/GenBank/DDBJ databases">
        <title>Andean soil-derived lignocellulolytic bacterial consortium as a source of novel taxa and putative plastic-active enzymes.</title>
        <authorList>
            <person name="Diaz-Garcia L."/>
            <person name="Chuvochina M."/>
            <person name="Feuerriegel G."/>
            <person name="Bunk B."/>
            <person name="Sproer C."/>
            <person name="Streit W.R."/>
            <person name="Rodriguez L.M."/>
            <person name="Overmann J."/>
            <person name="Jimenez D.J."/>
        </authorList>
    </citation>
    <scope>NUCLEOTIDE SEQUENCE</scope>
    <source>
        <strain evidence="3">MAG 7</strain>
    </source>
</reference>
<dbReference type="PROSITE" id="PS50093">
    <property type="entry name" value="PKD"/>
    <property type="match status" value="2"/>
</dbReference>
<evidence type="ECO:0000313" key="4">
    <source>
        <dbReference type="Proteomes" id="UP001220610"/>
    </source>
</evidence>
<evidence type="ECO:0000256" key="1">
    <source>
        <dbReference type="SAM" id="SignalP"/>
    </source>
</evidence>
<dbReference type="SUPFAM" id="SSF49299">
    <property type="entry name" value="PKD domain"/>
    <property type="match status" value="2"/>
</dbReference>
<dbReference type="EMBL" id="CP119311">
    <property type="protein sequence ID" value="WEK35821.1"/>
    <property type="molecule type" value="Genomic_DNA"/>
</dbReference>
<keyword evidence="1" id="KW-0732">Signal</keyword>
<dbReference type="InterPro" id="IPR013783">
    <property type="entry name" value="Ig-like_fold"/>
</dbReference>